<dbReference type="SUPFAM" id="SSF48264">
    <property type="entry name" value="Cytochrome P450"/>
    <property type="match status" value="1"/>
</dbReference>
<dbReference type="GO" id="GO:0004497">
    <property type="term" value="F:monooxygenase activity"/>
    <property type="evidence" value="ECO:0007669"/>
    <property type="project" value="UniProtKB-KW"/>
</dbReference>
<feature type="non-terminal residue" evidence="11">
    <location>
        <position position="517"/>
    </location>
</feature>
<reference evidence="11 12" key="1">
    <citation type="journal article" date="2010" name="Nat. Biotechnol.">
        <title>Genome sequence of the model mushroom Schizophyllum commune.</title>
        <authorList>
            <person name="Ohm R.A."/>
            <person name="de Jong J.F."/>
            <person name="Lugones L.G."/>
            <person name="Aerts A."/>
            <person name="Kothe E."/>
            <person name="Stajich J.E."/>
            <person name="de Vries R.P."/>
            <person name="Record E."/>
            <person name="Levasseur A."/>
            <person name="Baker S.E."/>
            <person name="Bartholomew K.A."/>
            <person name="Coutinho P.M."/>
            <person name="Erdmann S."/>
            <person name="Fowler T.J."/>
            <person name="Gathman A.C."/>
            <person name="Lombard V."/>
            <person name="Henrissat B."/>
            <person name="Knabe N."/>
            <person name="Kuees U."/>
            <person name="Lilly W.W."/>
            <person name="Lindquist E."/>
            <person name="Lucas S."/>
            <person name="Magnuson J.K."/>
            <person name="Piumi F."/>
            <person name="Raudaskoski M."/>
            <person name="Salamov A."/>
            <person name="Schmutz J."/>
            <person name="Schwarze F.W.M.R."/>
            <person name="vanKuyk P.A."/>
            <person name="Horton J.S."/>
            <person name="Grigoriev I.V."/>
            <person name="Woesten H.A.B."/>
        </authorList>
    </citation>
    <scope>NUCLEOTIDE SEQUENCE [LARGE SCALE GENOMIC DNA]</scope>
    <source>
        <strain evidence="12">H4-8 / FGSC 9210</strain>
    </source>
</reference>
<organism evidence="12">
    <name type="scientific">Schizophyllum commune (strain H4-8 / FGSC 9210)</name>
    <name type="common">Split gill fungus</name>
    <dbReference type="NCBI Taxonomy" id="578458"/>
    <lineage>
        <taxon>Eukaryota</taxon>
        <taxon>Fungi</taxon>
        <taxon>Dikarya</taxon>
        <taxon>Basidiomycota</taxon>
        <taxon>Agaricomycotina</taxon>
        <taxon>Agaricomycetes</taxon>
        <taxon>Agaricomycetidae</taxon>
        <taxon>Agaricales</taxon>
        <taxon>Schizophyllaceae</taxon>
        <taxon>Schizophyllum</taxon>
    </lineage>
</organism>
<evidence type="ECO:0000256" key="8">
    <source>
        <dbReference type="ARBA" id="ARBA00023033"/>
    </source>
</evidence>
<comment type="cofactor">
    <cofactor evidence="1 9">
        <name>heme</name>
        <dbReference type="ChEBI" id="CHEBI:30413"/>
    </cofactor>
</comment>
<feature type="binding site" description="axial binding residue" evidence="9">
    <location>
        <position position="443"/>
    </location>
    <ligand>
        <name>heme</name>
        <dbReference type="ChEBI" id="CHEBI:30413"/>
    </ligand>
    <ligandPart>
        <name>Fe</name>
        <dbReference type="ChEBI" id="CHEBI:18248"/>
    </ligandPart>
</feature>
<evidence type="ECO:0000256" key="1">
    <source>
        <dbReference type="ARBA" id="ARBA00001971"/>
    </source>
</evidence>
<dbReference type="GO" id="GO:0020037">
    <property type="term" value="F:heme binding"/>
    <property type="evidence" value="ECO:0007669"/>
    <property type="project" value="InterPro"/>
</dbReference>
<gene>
    <name evidence="11" type="ORF">SCHCODRAFT_110528</name>
</gene>
<comment type="similarity">
    <text evidence="3 10">Belongs to the cytochrome P450 family.</text>
</comment>
<dbReference type="PROSITE" id="PS00086">
    <property type="entry name" value="CYTOCHROME_P450"/>
    <property type="match status" value="1"/>
</dbReference>
<dbReference type="GO" id="GO:0005506">
    <property type="term" value="F:iron ion binding"/>
    <property type="evidence" value="ECO:0007669"/>
    <property type="project" value="InterPro"/>
</dbReference>
<evidence type="ECO:0008006" key="13">
    <source>
        <dbReference type="Google" id="ProtNLM"/>
    </source>
</evidence>
<dbReference type="CDD" id="cd11065">
    <property type="entry name" value="CYP64-like"/>
    <property type="match status" value="1"/>
</dbReference>
<keyword evidence="5 9" id="KW-0479">Metal-binding</keyword>
<keyword evidence="6 10" id="KW-0560">Oxidoreductase</keyword>
<keyword evidence="12" id="KW-1185">Reference proteome</keyword>
<dbReference type="EMBL" id="GL377308">
    <property type="protein sequence ID" value="EFI95207.1"/>
    <property type="molecule type" value="Genomic_DNA"/>
</dbReference>
<dbReference type="Gene3D" id="1.10.630.10">
    <property type="entry name" value="Cytochrome P450"/>
    <property type="match status" value="1"/>
</dbReference>
<dbReference type="InterPro" id="IPR017972">
    <property type="entry name" value="Cyt_P450_CS"/>
</dbReference>
<evidence type="ECO:0000256" key="3">
    <source>
        <dbReference type="ARBA" id="ARBA00010617"/>
    </source>
</evidence>
<dbReference type="HOGENOM" id="CLU_001570_2_3_1"/>
<evidence type="ECO:0000256" key="4">
    <source>
        <dbReference type="ARBA" id="ARBA00022617"/>
    </source>
</evidence>
<evidence type="ECO:0000256" key="6">
    <source>
        <dbReference type="ARBA" id="ARBA00023002"/>
    </source>
</evidence>
<dbReference type="STRING" id="578458.D8Q9A9"/>
<proteinExistence type="inferred from homology"/>
<dbReference type="OMA" id="RDDENFH"/>
<evidence type="ECO:0000256" key="2">
    <source>
        <dbReference type="ARBA" id="ARBA00005179"/>
    </source>
</evidence>
<dbReference type="InterPro" id="IPR001128">
    <property type="entry name" value="Cyt_P450"/>
</dbReference>
<evidence type="ECO:0000313" key="12">
    <source>
        <dbReference type="Proteomes" id="UP000007431"/>
    </source>
</evidence>
<accession>D8Q9A9</accession>
<sequence length="517" mass="58496">MAELSPIVLLVAALYAAIYLDSRHKRNSKLPLPPGPPGLPLLGNLLDLPFDFQWLKFAEWSKQCSSDVIHISVGGKSIIGLQSFEACFDLLERRSSNYSSRADTPMLDLMGWGFQLAGLKYGPWWRAHRRAFHNLFNIESVRRFLPQEKKATNMFLRRMLHAPTRDLRRELRFMVASIVMDVTYGIHAKPENDPYIEAADRSFHEASIAALPNSYWVNVFPLLKHVPVWMPGAGFKRHAKECKKDTEQMVNAPFKETIRLMTVDPSRTSFVSLSLEKARAKGDTAQEEVIKNTAGITYSGAMDTTVATLLNFTLHMLENPEIQRRAQDELDNVLDPGRLPDFDDEEKLPYITAIIRETMRIHPVAPMAVPHVYSGDVDDVYHGYTISRGSILIPNVWAITHDEVMYPDPYLFRPERFLTPEGKLDPTVRDPSSLVFGFGRRICPGRHLALASAWITVASVLCVYNIQQAKRPDGSTIPAVREYKSSILQSPEIFDCQFVPRNAESLAIIEATSMQEV</sequence>
<evidence type="ECO:0000256" key="10">
    <source>
        <dbReference type="RuleBase" id="RU000461"/>
    </source>
</evidence>
<dbReference type="PANTHER" id="PTHR46300">
    <property type="entry name" value="P450, PUTATIVE (EUROFUNG)-RELATED-RELATED"/>
    <property type="match status" value="1"/>
</dbReference>
<protein>
    <recommendedName>
        <fullName evidence="13">Cytochrome P450</fullName>
    </recommendedName>
</protein>
<dbReference type="InParanoid" id="D8Q9A9"/>
<dbReference type="GO" id="GO:0016705">
    <property type="term" value="F:oxidoreductase activity, acting on paired donors, with incorporation or reduction of molecular oxygen"/>
    <property type="evidence" value="ECO:0007669"/>
    <property type="project" value="InterPro"/>
</dbReference>
<dbReference type="VEuPathDB" id="FungiDB:SCHCODRAFT_02583618"/>
<dbReference type="GeneID" id="9591530"/>
<keyword evidence="7 9" id="KW-0408">Iron</keyword>
<comment type="pathway">
    <text evidence="2">Secondary metabolite biosynthesis.</text>
</comment>
<dbReference type="PANTHER" id="PTHR46300:SF7">
    <property type="entry name" value="P450, PUTATIVE (EUROFUNG)-RELATED"/>
    <property type="match status" value="1"/>
</dbReference>
<dbReference type="Pfam" id="PF00067">
    <property type="entry name" value="p450"/>
    <property type="match status" value="1"/>
</dbReference>
<dbReference type="RefSeq" id="XP_003030110.1">
    <property type="nucleotide sequence ID" value="XM_003030064.1"/>
</dbReference>
<dbReference type="InterPro" id="IPR036396">
    <property type="entry name" value="Cyt_P450_sf"/>
</dbReference>
<evidence type="ECO:0000256" key="9">
    <source>
        <dbReference type="PIRSR" id="PIRSR602401-1"/>
    </source>
</evidence>
<keyword evidence="4 9" id="KW-0349">Heme</keyword>
<dbReference type="OrthoDB" id="2789670at2759"/>
<evidence type="ECO:0000256" key="7">
    <source>
        <dbReference type="ARBA" id="ARBA00023004"/>
    </source>
</evidence>
<dbReference type="KEGG" id="scm:SCHCO_02583618"/>
<evidence type="ECO:0000313" key="11">
    <source>
        <dbReference type="EMBL" id="EFI95207.1"/>
    </source>
</evidence>
<evidence type="ECO:0000256" key="5">
    <source>
        <dbReference type="ARBA" id="ARBA00022723"/>
    </source>
</evidence>
<dbReference type="PRINTS" id="PR00385">
    <property type="entry name" value="P450"/>
</dbReference>
<dbReference type="eggNOG" id="KOG0156">
    <property type="taxonomic scope" value="Eukaryota"/>
</dbReference>
<name>D8Q9A9_SCHCM</name>
<dbReference type="InterPro" id="IPR050364">
    <property type="entry name" value="Cytochrome_P450_fung"/>
</dbReference>
<keyword evidence="8 10" id="KW-0503">Monooxygenase</keyword>
<dbReference type="AlphaFoldDB" id="D8Q9A9"/>
<dbReference type="PRINTS" id="PR00463">
    <property type="entry name" value="EP450I"/>
</dbReference>
<dbReference type="InterPro" id="IPR002401">
    <property type="entry name" value="Cyt_P450_E_grp-I"/>
</dbReference>
<dbReference type="Proteomes" id="UP000007431">
    <property type="component" value="Unassembled WGS sequence"/>
</dbReference>